<dbReference type="Proteomes" id="UP000011777">
    <property type="component" value="Unassembled WGS sequence"/>
</dbReference>
<feature type="non-terminal residue" evidence="2">
    <location>
        <position position="1"/>
    </location>
</feature>
<dbReference type="SUPFAM" id="SSF56219">
    <property type="entry name" value="DNase I-like"/>
    <property type="match status" value="1"/>
</dbReference>
<dbReference type="EMBL" id="AOGT01001207">
    <property type="protein sequence ID" value="EMG48198.1"/>
    <property type="molecule type" value="Genomic_DNA"/>
</dbReference>
<feature type="non-terminal residue" evidence="2">
    <location>
        <position position="228"/>
    </location>
</feature>
<dbReference type="OMA" id="NEWAYIG"/>
<dbReference type="InterPro" id="IPR036691">
    <property type="entry name" value="Endo/exonu/phosph_ase_sf"/>
</dbReference>
<proteinExistence type="predicted"/>
<reference evidence="2 3" key="1">
    <citation type="submission" date="2013-02" db="EMBL/GenBank/DDBJ databases">
        <title>Genome sequence of Candida maltosa Xu316, a potential industrial strain for xylitol and ethanol production.</title>
        <authorList>
            <person name="Yu J."/>
            <person name="Wang Q."/>
            <person name="Geng X."/>
            <person name="Bao W."/>
            <person name="He P."/>
            <person name="Cai J."/>
        </authorList>
    </citation>
    <scope>NUCLEOTIDE SEQUENCE [LARGE SCALE GENOMIC DNA]</scope>
    <source>
        <strain evidence="3">Xu316</strain>
    </source>
</reference>
<dbReference type="HOGENOM" id="CLU_1217243_0_0_1"/>
<gene>
    <name evidence="2" type="ORF">G210_1284</name>
</gene>
<accession>M3J7Z4</accession>
<organism evidence="2 3">
    <name type="scientific">Candida maltosa (strain Xu316)</name>
    <name type="common">Yeast</name>
    <dbReference type="NCBI Taxonomy" id="1245528"/>
    <lineage>
        <taxon>Eukaryota</taxon>
        <taxon>Fungi</taxon>
        <taxon>Dikarya</taxon>
        <taxon>Ascomycota</taxon>
        <taxon>Saccharomycotina</taxon>
        <taxon>Pichiomycetes</taxon>
        <taxon>Debaryomycetaceae</taxon>
        <taxon>Candida/Lodderomyces clade</taxon>
        <taxon>Candida</taxon>
    </lineage>
</organism>
<dbReference type="AlphaFoldDB" id="M3J7Z4"/>
<evidence type="ECO:0000313" key="2">
    <source>
        <dbReference type="EMBL" id="EMG48198.1"/>
    </source>
</evidence>
<protein>
    <submittedName>
        <fullName evidence="2">Uncharacterized protein</fullName>
    </submittedName>
</protein>
<dbReference type="eggNOG" id="ENOG502RPN3">
    <property type="taxonomic scope" value="Eukaryota"/>
</dbReference>
<evidence type="ECO:0000256" key="1">
    <source>
        <dbReference type="SAM" id="MobiDB-lite"/>
    </source>
</evidence>
<dbReference type="OrthoDB" id="276515at2759"/>
<keyword evidence="3" id="KW-1185">Reference proteome</keyword>
<evidence type="ECO:0000313" key="3">
    <source>
        <dbReference type="Proteomes" id="UP000011777"/>
    </source>
</evidence>
<dbReference type="Gene3D" id="3.60.10.10">
    <property type="entry name" value="Endonuclease/exonuclease/phosphatase"/>
    <property type="match status" value="1"/>
</dbReference>
<name>M3J7Z4_CANMX</name>
<feature type="region of interest" description="Disordered" evidence="1">
    <location>
        <begin position="1"/>
        <end position="37"/>
    </location>
</feature>
<comment type="caution">
    <text evidence="2">The sequence shown here is derived from an EMBL/GenBank/DDBJ whole genome shotgun (WGS) entry which is preliminary data.</text>
</comment>
<sequence length="228" mass="26668">KQYNRSQSVLHDDDKDMSDQFQPPPPPQPQQQQQPVDVKLGVPTSFNFPTITKEQPPFPQIPEVHFTNDNSLPIRIYSHNVKNGGNHELVPGEQRWEHRVNPLVASIRFHTLTANPIITLQEVYKYQMLDIMKELNRYEPGKWEYYGSGRIDGDEIGEFVPILWESDKWELIYSDTMWLNDKDPRSSWEGWDAIYARIVSYVTLKHKSSDVYVNVFNTHFDHIGTQAQ</sequence>